<gene>
    <name evidence="1" type="ORF">LCGC14_1780220</name>
</gene>
<comment type="caution">
    <text evidence="1">The sequence shown here is derived from an EMBL/GenBank/DDBJ whole genome shotgun (WGS) entry which is preliminary data.</text>
</comment>
<feature type="non-terminal residue" evidence="1">
    <location>
        <position position="59"/>
    </location>
</feature>
<evidence type="ECO:0000313" key="1">
    <source>
        <dbReference type="EMBL" id="KKM02866.1"/>
    </source>
</evidence>
<protein>
    <submittedName>
        <fullName evidence="1">Uncharacterized protein</fullName>
    </submittedName>
</protein>
<dbReference type="AlphaFoldDB" id="A0A0F9JAL0"/>
<proteinExistence type="predicted"/>
<organism evidence="1">
    <name type="scientific">marine sediment metagenome</name>
    <dbReference type="NCBI Taxonomy" id="412755"/>
    <lineage>
        <taxon>unclassified sequences</taxon>
        <taxon>metagenomes</taxon>
        <taxon>ecological metagenomes</taxon>
    </lineage>
</organism>
<name>A0A0F9JAL0_9ZZZZ</name>
<accession>A0A0F9JAL0</accession>
<dbReference type="EMBL" id="LAZR01016822">
    <property type="protein sequence ID" value="KKM02866.1"/>
    <property type="molecule type" value="Genomic_DNA"/>
</dbReference>
<reference evidence="1" key="1">
    <citation type="journal article" date="2015" name="Nature">
        <title>Complex archaea that bridge the gap between prokaryotes and eukaryotes.</title>
        <authorList>
            <person name="Spang A."/>
            <person name="Saw J.H."/>
            <person name="Jorgensen S.L."/>
            <person name="Zaremba-Niedzwiedzka K."/>
            <person name="Martijn J."/>
            <person name="Lind A.E."/>
            <person name="van Eijk R."/>
            <person name="Schleper C."/>
            <person name="Guy L."/>
            <person name="Ettema T.J."/>
        </authorList>
    </citation>
    <scope>NUCLEOTIDE SEQUENCE</scope>
</reference>
<sequence>MRDEKKTIGVFDLLDKPWCVRCWAGQGQVSDARIFATDRRTPLLQCAGCKRTLADTAKD</sequence>